<evidence type="ECO:0000313" key="4">
    <source>
        <dbReference type="Proteomes" id="UP000223527"/>
    </source>
</evidence>
<accession>A0A2C7ADX6</accession>
<organism evidence="3 4">
    <name type="scientific">Teichococcus rhizosphaerae</name>
    <dbReference type="NCBI Taxonomy" id="1335062"/>
    <lineage>
        <taxon>Bacteria</taxon>
        <taxon>Pseudomonadati</taxon>
        <taxon>Pseudomonadota</taxon>
        <taxon>Alphaproteobacteria</taxon>
        <taxon>Acetobacterales</taxon>
        <taxon>Roseomonadaceae</taxon>
        <taxon>Roseomonas</taxon>
    </lineage>
</organism>
<evidence type="ECO:0000256" key="1">
    <source>
        <dbReference type="SAM" id="MobiDB-lite"/>
    </source>
</evidence>
<dbReference type="EMBL" id="PDNU01000012">
    <property type="protein sequence ID" value="PHK95326.1"/>
    <property type="molecule type" value="Genomic_DNA"/>
</dbReference>
<dbReference type="Proteomes" id="UP000223527">
    <property type="component" value="Unassembled WGS sequence"/>
</dbReference>
<evidence type="ECO:0000313" key="3">
    <source>
        <dbReference type="EMBL" id="PHK95326.1"/>
    </source>
</evidence>
<dbReference type="PANTHER" id="PTHR43058">
    <property type="entry name" value="SLR0655 PROTEIN"/>
    <property type="match status" value="1"/>
</dbReference>
<dbReference type="AlphaFoldDB" id="A0A2C7ADX6"/>
<dbReference type="PANTHER" id="PTHR43058:SF1">
    <property type="entry name" value="DUF427 DOMAIN-CONTAINING PROTEIN"/>
    <property type="match status" value="1"/>
</dbReference>
<dbReference type="InterPro" id="IPR007361">
    <property type="entry name" value="DUF427"/>
</dbReference>
<sequence>MAHPQRAEPGPGQESVWDYPRPPRLEPVAERLRVAFAGQLIADSRAGWRVLETSHPPAYYIPPQDIRLDALRPAPGGSWCEWKGRAAYWTLELDGRIAPNAAWSYPDPVPAFRAIAGCLAFYAGRVDACWVGEERVRPQPGDFYGGWVTDRVVGPFKGAPETRGW</sequence>
<comment type="caution">
    <text evidence="3">The sequence shown here is derived from an EMBL/GenBank/DDBJ whole genome shotgun (WGS) entry which is preliminary data.</text>
</comment>
<reference evidence="3 4" key="1">
    <citation type="submission" date="2017-10" db="EMBL/GenBank/DDBJ databases">
        <authorList>
            <person name="Banno H."/>
            <person name="Chua N.-H."/>
        </authorList>
    </citation>
    <scope>NUCLEOTIDE SEQUENCE [LARGE SCALE GENOMIC DNA]</scope>
    <source>
        <strain evidence="3 4">YW11</strain>
    </source>
</reference>
<dbReference type="OrthoDB" id="9815163at2"/>
<dbReference type="Pfam" id="PF04248">
    <property type="entry name" value="NTP_transf_9"/>
    <property type="match status" value="1"/>
</dbReference>
<proteinExistence type="predicted"/>
<protein>
    <recommendedName>
        <fullName evidence="2">DUF427 domain-containing protein</fullName>
    </recommendedName>
</protein>
<evidence type="ECO:0000259" key="2">
    <source>
        <dbReference type="Pfam" id="PF04248"/>
    </source>
</evidence>
<dbReference type="Gene3D" id="2.170.150.40">
    <property type="entry name" value="Domain of unknown function (DUF427)"/>
    <property type="match status" value="1"/>
</dbReference>
<feature type="region of interest" description="Disordered" evidence="1">
    <location>
        <begin position="1"/>
        <end position="22"/>
    </location>
</feature>
<gene>
    <name evidence="3" type="ORF">CR162_09155</name>
</gene>
<dbReference type="RefSeq" id="WP_099095240.1">
    <property type="nucleotide sequence ID" value="NZ_PDNU01000012.1"/>
</dbReference>
<dbReference type="InterPro" id="IPR038694">
    <property type="entry name" value="DUF427_sf"/>
</dbReference>
<keyword evidence="4" id="KW-1185">Reference proteome</keyword>
<name>A0A2C7ADX6_9PROT</name>
<feature type="domain" description="DUF427" evidence="2">
    <location>
        <begin position="33"/>
        <end position="123"/>
    </location>
</feature>